<dbReference type="Gene3D" id="3.20.20.80">
    <property type="entry name" value="Glycosidases"/>
    <property type="match status" value="1"/>
</dbReference>
<name>A0A806KRQ1_9BACT</name>
<feature type="region of interest" description="Disordered" evidence="1">
    <location>
        <begin position="77"/>
        <end position="101"/>
    </location>
</feature>
<dbReference type="EMBL" id="JQ844252">
    <property type="protein sequence ID" value="AGS53789.1"/>
    <property type="molecule type" value="Genomic_DNA"/>
</dbReference>
<organism evidence="2">
    <name type="scientific">uncultured bacterium contig00039</name>
    <dbReference type="NCBI Taxonomy" id="1181527"/>
    <lineage>
        <taxon>Bacteria</taxon>
        <taxon>environmental samples</taxon>
    </lineage>
</organism>
<dbReference type="AlphaFoldDB" id="A0A806KRQ1"/>
<keyword evidence="2" id="KW-0378">Hydrolase</keyword>
<proteinExistence type="predicted"/>
<evidence type="ECO:0000313" key="2">
    <source>
        <dbReference type="EMBL" id="AGS53789.1"/>
    </source>
</evidence>
<reference evidence="2" key="1">
    <citation type="submission" date="2012-03" db="EMBL/GenBank/DDBJ databases">
        <title>Functional metagenomics reveals considerable lignocellulase gene clusters in the gut microbiome of a wood-feeding higher termite.</title>
        <authorList>
            <person name="Liu N."/>
        </authorList>
    </citation>
    <scope>NUCLEOTIDE SEQUENCE</scope>
</reference>
<dbReference type="GO" id="GO:0016787">
    <property type="term" value="F:hydrolase activity"/>
    <property type="evidence" value="ECO:0007669"/>
    <property type="project" value="UniProtKB-KW"/>
</dbReference>
<accession>A0A806KRQ1</accession>
<evidence type="ECO:0000256" key="1">
    <source>
        <dbReference type="SAM" id="MobiDB-lite"/>
    </source>
</evidence>
<feature type="compositionally biased region" description="Pro residues" evidence="1">
    <location>
        <begin position="89"/>
        <end position="99"/>
    </location>
</feature>
<protein>
    <submittedName>
        <fullName evidence="2">Glycoside hydrolase family 5</fullName>
    </submittedName>
</protein>
<sequence length="242" mass="24932">MYYGEWGAPTNVRSSMSAAIKNTHTDYIGRVAKAARANGIVPIIWDDGGDFKLLERSSGSAKTGLWADTLTAYKNAINNTQGPGGGGTPPTPTPTPTPGGTPNTGAVNLGSYVYGTAEDGVTAVTAQAVWNLTSAQAAAAKASGAKFILQLTNAPSGAMQLAWQGPTNLIWWKSTDILGTGGSIINASYATWNAGAKILTINLSAALADYDGFVTQPDLRLVIAYYGGSSVDDLGITGAKLE</sequence>